<organism evidence="1 2">
    <name type="scientific">Microbacterium aurantiacum</name>
    <dbReference type="NCBI Taxonomy" id="162393"/>
    <lineage>
        <taxon>Bacteria</taxon>
        <taxon>Bacillati</taxon>
        <taxon>Actinomycetota</taxon>
        <taxon>Actinomycetes</taxon>
        <taxon>Micrococcales</taxon>
        <taxon>Microbacteriaceae</taxon>
        <taxon>Microbacterium</taxon>
    </lineage>
</organism>
<reference evidence="1 2" key="1">
    <citation type="submission" date="2021-06" db="EMBL/GenBank/DDBJ databases">
        <title>Genome-based taxonomic framework of Microbacterium strains isolated from marine environment, the description of four new species and reclassification of four preexisting species.</title>
        <authorList>
            <person name="Lee S.D."/>
            <person name="Kim S.-M."/>
            <person name="Byeon Y.-S."/>
            <person name="Yang H.L."/>
            <person name="Kim I.S."/>
        </authorList>
    </citation>
    <scope>NUCLEOTIDE SEQUENCE [LARGE SCALE GENOMIC DNA]</scope>
    <source>
        <strain evidence="1 2">KACC 20514</strain>
    </source>
</reference>
<gene>
    <name evidence="1" type="ORF">KZC50_15310</name>
</gene>
<proteinExistence type="predicted"/>
<sequence length="133" mass="15444">MHQTDIKVGSVWRRTTATGRAYYEERGKVYQTLLDGWNADHRSADSYAFVSMDGNGDDPTYFNAHRSLPLDTRHLIEDPMMHDSRRSQWVQMADLVAYTAFTHLNRHPGNEFGWTWYEDHLVSKDVNGGPRQI</sequence>
<dbReference type="InterPro" id="IPR024524">
    <property type="entry name" value="DUF3800"/>
</dbReference>
<comment type="caution">
    <text evidence="1">The sequence shown here is derived from an EMBL/GenBank/DDBJ whole genome shotgun (WGS) entry which is preliminary data.</text>
</comment>
<protein>
    <submittedName>
        <fullName evidence="1">DUF3800 domain-containing protein</fullName>
    </submittedName>
</protein>
<dbReference type="AlphaFoldDB" id="A0AAJ2HLW2"/>
<name>A0AAJ2HLW2_9MICO</name>
<evidence type="ECO:0000313" key="2">
    <source>
        <dbReference type="Proteomes" id="UP001183582"/>
    </source>
</evidence>
<evidence type="ECO:0000313" key="1">
    <source>
        <dbReference type="EMBL" id="MDS0246965.1"/>
    </source>
</evidence>
<dbReference type="Proteomes" id="UP001183582">
    <property type="component" value="Unassembled WGS sequence"/>
</dbReference>
<dbReference type="Pfam" id="PF12686">
    <property type="entry name" value="DUF3800"/>
    <property type="match status" value="1"/>
</dbReference>
<dbReference type="RefSeq" id="WP_310892243.1">
    <property type="nucleotide sequence ID" value="NZ_BAAAGR010000009.1"/>
</dbReference>
<accession>A0AAJ2HLW2</accession>
<dbReference type="GeneID" id="301459628"/>
<dbReference type="EMBL" id="JAHWXH010000005">
    <property type="protein sequence ID" value="MDS0246965.1"/>
    <property type="molecule type" value="Genomic_DNA"/>
</dbReference>